<dbReference type="Proteomes" id="UP001597145">
    <property type="component" value="Unassembled WGS sequence"/>
</dbReference>
<keyword evidence="2" id="KW-0560">Oxidoreductase</keyword>
<dbReference type="InterPro" id="IPR011032">
    <property type="entry name" value="GroES-like_sf"/>
</dbReference>
<keyword evidence="1" id="KW-0521">NADP</keyword>
<protein>
    <submittedName>
        <fullName evidence="4">Zinc-binding alcohol dehydrogenase family protein</fullName>
    </submittedName>
</protein>
<evidence type="ECO:0000313" key="4">
    <source>
        <dbReference type="EMBL" id="MFD1531710.1"/>
    </source>
</evidence>
<gene>
    <name evidence="4" type="ORF">ACFSCY_19955</name>
</gene>
<dbReference type="Pfam" id="PF13602">
    <property type="entry name" value="ADH_zinc_N_2"/>
    <property type="match status" value="1"/>
</dbReference>
<evidence type="ECO:0000256" key="2">
    <source>
        <dbReference type="ARBA" id="ARBA00023002"/>
    </source>
</evidence>
<dbReference type="SUPFAM" id="SSF50129">
    <property type="entry name" value="GroES-like"/>
    <property type="match status" value="1"/>
</dbReference>
<dbReference type="Gene3D" id="3.90.180.10">
    <property type="entry name" value="Medium-chain alcohol dehydrogenases, catalytic domain"/>
    <property type="match status" value="1"/>
</dbReference>
<proteinExistence type="predicted"/>
<evidence type="ECO:0000256" key="1">
    <source>
        <dbReference type="ARBA" id="ARBA00022857"/>
    </source>
</evidence>
<comment type="caution">
    <text evidence="4">The sequence shown here is derived from an EMBL/GenBank/DDBJ whole genome shotgun (WGS) entry which is preliminary data.</text>
</comment>
<dbReference type="InterPro" id="IPR036291">
    <property type="entry name" value="NAD(P)-bd_dom_sf"/>
</dbReference>
<evidence type="ECO:0000313" key="5">
    <source>
        <dbReference type="Proteomes" id="UP001597145"/>
    </source>
</evidence>
<name>A0ABW4FN05_9PSEU</name>
<dbReference type="Pfam" id="PF08240">
    <property type="entry name" value="ADH_N"/>
    <property type="match status" value="1"/>
</dbReference>
<accession>A0ABW4FN05</accession>
<sequence>MATKIVATAFGGPEVLSQVEADVSAPAEGEVTVSVKAAAVNPVDYKIVSGAMGADPDRLPLPVGLELAGVVTAVGPGAEGPAGPLAVDDEVVVTFPPTGAYADTVTVPAANVVPKPEGLAWADAAGTLLVGGTATHALAVLDLKAGETLLVHGAAGGVGQIAVQLAVAAGVTVVGTAGERNHELLRGYGAVPVAYGPGLADRVRAAAPGGVDAAVDTVGTDEAVDTSLELVADRGRIVSIAAFGRADTGIRLIGGGPGADPGTEIRANAWRTLLPAAADGTLKVVVTRTYPLAEAADALRFVRDGHAGGKVVLLP</sequence>
<dbReference type="EMBL" id="JBHUCP010000014">
    <property type="protein sequence ID" value="MFD1531710.1"/>
    <property type="molecule type" value="Genomic_DNA"/>
</dbReference>
<keyword evidence="5" id="KW-1185">Reference proteome</keyword>
<dbReference type="RefSeq" id="WP_343979850.1">
    <property type="nucleotide sequence ID" value="NZ_BAAAJG010000011.1"/>
</dbReference>
<dbReference type="InterPro" id="IPR013154">
    <property type="entry name" value="ADH-like_N"/>
</dbReference>
<dbReference type="Gene3D" id="3.40.50.720">
    <property type="entry name" value="NAD(P)-binding Rossmann-like Domain"/>
    <property type="match status" value="1"/>
</dbReference>
<dbReference type="InterPro" id="IPR020843">
    <property type="entry name" value="ER"/>
</dbReference>
<evidence type="ECO:0000259" key="3">
    <source>
        <dbReference type="SMART" id="SM00829"/>
    </source>
</evidence>
<dbReference type="SUPFAM" id="SSF51735">
    <property type="entry name" value="NAD(P)-binding Rossmann-fold domains"/>
    <property type="match status" value="1"/>
</dbReference>
<organism evidence="4 5">
    <name type="scientific">Pseudonocardia aurantiaca</name>
    <dbReference type="NCBI Taxonomy" id="75290"/>
    <lineage>
        <taxon>Bacteria</taxon>
        <taxon>Bacillati</taxon>
        <taxon>Actinomycetota</taxon>
        <taxon>Actinomycetes</taxon>
        <taxon>Pseudonocardiales</taxon>
        <taxon>Pseudonocardiaceae</taxon>
        <taxon>Pseudonocardia</taxon>
    </lineage>
</organism>
<reference evidence="5" key="1">
    <citation type="journal article" date="2019" name="Int. J. Syst. Evol. Microbiol.">
        <title>The Global Catalogue of Microorganisms (GCM) 10K type strain sequencing project: providing services to taxonomists for standard genome sequencing and annotation.</title>
        <authorList>
            <consortium name="The Broad Institute Genomics Platform"/>
            <consortium name="The Broad Institute Genome Sequencing Center for Infectious Disease"/>
            <person name="Wu L."/>
            <person name="Ma J."/>
        </authorList>
    </citation>
    <scope>NUCLEOTIDE SEQUENCE [LARGE SCALE GENOMIC DNA]</scope>
    <source>
        <strain evidence="5">JCM 12165</strain>
    </source>
</reference>
<dbReference type="PANTHER" id="PTHR48106">
    <property type="entry name" value="QUINONE OXIDOREDUCTASE PIG3-RELATED"/>
    <property type="match status" value="1"/>
</dbReference>
<feature type="domain" description="Enoyl reductase (ER)" evidence="3">
    <location>
        <begin position="11"/>
        <end position="313"/>
    </location>
</feature>
<dbReference type="PANTHER" id="PTHR48106:SF13">
    <property type="entry name" value="QUINONE OXIDOREDUCTASE-RELATED"/>
    <property type="match status" value="1"/>
</dbReference>
<dbReference type="CDD" id="cd05289">
    <property type="entry name" value="MDR_like_2"/>
    <property type="match status" value="1"/>
</dbReference>
<dbReference type="SMART" id="SM00829">
    <property type="entry name" value="PKS_ER"/>
    <property type="match status" value="1"/>
</dbReference>